<keyword evidence="2" id="KW-1185">Reference proteome</keyword>
<dbReference type="AlphaFoldDB" id="A0AAV4D529"/>
<dbReference type="EMBL" id="BLXT01007473">
    <property type="protein sequence ID" value="GFO39267.1"/>
    <property type="molecule type" value="Genomic_DNA"/>
</dbReference>
<evidence type="ECO:0000313" key="1">
    <source>
        <dbReference type="EMBL" id="GFO39267.1"/>
    </source>
</evidence>
<proteinExistence type="predicted"/>
<name>A0AAV4D529_9GAST</name>
<evidence type="ECO:0000313" key="2">
    <source>
        <dbReference type="Proteomes" id="UP000735302"/>
    </source>
</evidence>
<organism evidence="1 2">
    <name type="scientific">Plakobranchus ocellatus</name>
    <dbReference type="NCBI Taxonomy" id="259542"/>
    <lineage>
        <taxon>Eukaryota</taxon>
        <taxon>Metazoa</taxon>
        <taxon>Spiralia</taxon>
        <taxon>Lophotrochozoa</taxon>
        <taxon>Mollusca</taxon>
        <taxon>Gastropoda</taxon>
        <taxon>Heterobranchia</taxon>
        <taxon>Euthyneura</taxon>
        <taxon>Panpulmonata</taxon>
        <taxon>Sacoglossa</taxon>
        <taxon>Placobranchoidea</taxon>
        <taxon>Plakobranchidae</taxon>
        <taxon>Plakobranchus</taxon>
    </lineage>
</organism>
<protein>
    <submittedName>
        <fullName evidence="1">Uncharacterized protein</fullName>
    </submittedName>
</protein>
<accession>A0AAV4D529</accession>
<sequence>MGLPSTFSDHQRLKSDKQRPKGWFAFNIQGRILVVSVMGSRHLPVVTAPGAALLPGNKAPVELSAISDQTTLARSSQAGYHHPHPLTRSTSPIWPFSSMLQKLEVGIWLCLIR</sequence>
<gene>
    <name evidence="1" type="ORF">PoB_006577200</name>
</gene>
<comment type="caution">
    <text evidence="1">The sequence shown here is derived from an EMBL/GenBank/DDBJ whole genome shotgun (WGS) entry which is preliminary data.</text>
</comment>
<dbReference type="Proteomes" id="UP000735302">
    <property type="component" value="Unassembled WGS sequence"/>
</dbReference>
<reference evidence="1 2" key="1">
    <citation type="journal article" date="2021" name="Elife">
        <title>Chloroplast acquisition without the gene transfer in kleptoplastic sea slugs, Plakobranchus ocellatus.</title>
        <authorList>
            <person name="Maeda T."/>
            <person name="Takahashi S."/>
            <person name="Yoshida T."/>
            <person name="Shimamura S."/>
            <person name="Takaki Y."/>
            <person name="Nagai Y."/>
            <person name="Toyoda A."/>
            <person name="Suzuki Y."/>
            <person name="Arimoto A."/>
            <person name="Ishii H."/>
            <person name="Satoh N."/>
            <person name="Nishiyama T."/>
            <person name="Hasebe M."/>
            <person name="Maruyama T."/>
            <person name="Minagawa J."/>
            <person name="Obokata J."/>
            <person name="Shigenobu S."/>
        </authorList>
    </citation>
    <scope>NUCLEOTIDE SEQUENCE [LARGE SCALE GENOMIC DNA]</scope>
</reference>